<dbReference type="SMART" id="SM00175">
    <property type="entry name" value="RAB"/>
    <property type="match status" value="1"/>
</dbReference>
<dbReference type="InterPro" id="IPR005225">
    <property type="entry name" value="Small_GTP-bd"/>
</dbReference>
<dbReference type="FunFam" id="3.40.50.300:FF:000586">
    <property type="entry name" value="Rab family GTPase"/>
    <property type="match status" value="1"/>
</dbReference>
<dbReference type="PROSITE" id="PS51420">
    <property type="entry name" value="RHO"/>
    <property type="match status" value="1"/>
</dbReference>
<dbReference type="PROSITE" id="PS51419">
    <property type="entry name" value="RAB"/>
    <property type="match status" value="1"/>
</dbReference>
<dbReference type="Proteomes" id="UP001146793">
    <property type="component" value="Unassembled WGS sequence"/>
</dbReference>
<dbReference type="NCBIfam" id="TIGR00231">
    <property type="entry name" value="small_GTP"/>
    <property type="match status" value="1"/>
</dbReference>
<dbReference type="InterPro" id="IPR027417">
    <property type="entry name" value="P-loop_NTPase"/>
</dbReference>
<dbReference type="InterPro" id="IPR001806">
    <property type="entry name" value="Small_GTPase"/>
</dbReference>
<dbReference type="SMART" id="SM00176">
    <property type="entry name" value="RAN"/>
    <property type="match status" value="1"/>
</dbReference>
<protein>
    <submittedName>
        <fullName evidence="5">Ras and ef-hand domain-containing protein</fullName>
    </submittedName>
</protein>
<sequence length="200" mass="23106">MSSDDEDLKLKKKVVIIGNSSVGKTSLLLHYTEHRFRSTLESTIGIDYREKDLVVSNQEVHLQIWDTAGQERFKTITRSYYRNCDGIIVVYDVTQSESFEQVKGWVESVHKYAEEEVPILVIGNKIDLSSKRAVNERQGKELAKTLGTEFIETSAKTGVNINFGFEMLTKKMLLRNKKKTFSKKQKLKESDSTRRKNFWC</sequence>
<evidence type="ECO:0000313" key="5">
    <source>
        <dbReference type="EMBL" id="KAJ3445749.1"/>
    </source>
</evidence>
<dbReference type="Pfam" id="PF00071">
    <property type="entry name" value="Ras"/>
    <property type="match status" value="1"/>
</dbReference>
<proteinExistence type="predicted"/>
<accession>A0AAV8A0M3</accession>
<dbReference type="PROSITE" id="PS51417">
    <property type="entry name" value="ARF"/>
    <property type="match status" value="1"/>
</dbReference>
<evidence type="ECO:0000256" key="3">
    <source>
        <dbReference type="ARBA" id="ARBA00023134"/>
    </source>
</evidence>
<gene>
    <name evidence="5" type="ORF">M0812_11636</name>
</gene>
<dbReference type="GO" id="GO:0005525">
    <property type="term" value="F:GTP binding"/>
    <property type="evidence" value="ECO:0007669"/>
    <property type="project" value="UniProtKB-KW"/>
</dbReference>
<dbReference type="SMART" id="SM00173">
    <property type="entry name" value="RAS"/>
    <property type="match status" value="1"/>
</dbReference>
<evidence type="ECO:0000256" key="2">
    <source>
        <dbReference type="ARBA" id="ARBA00022741"/>
    </source>
</evidence>
<evidence type="ECO:0000256" key="4">
    <source>
        <dbReference type="ARBA" id="ARBA00023136"/>
    </source>
</evidence>
<dbReference type="EMBL" id="JANTQA010000023">
    <property type="protein sequence ID" value="KAJ3445749.1"/>
    <property type="molecule type" value="Genomic_DNA"/>
</dbReference>
<dbReference type="SMART" id="SM00177">
    <property type="entry name" value="ARF"/>
    <property type="match status" value="1"/>
</dbReference>
<dbReference type="Gene3D" id="3.40.50.300">
    <property type="entry name" value="P-loop containing nucleotide triphosphate hydrolases"/>
    <property type="match status" value="1"/>
</dbReference>
<dbReference type="CDD" id="cd00154">
    <property type="entry name" value="Rab"/>
    <property type="match status" value="1"/>
</dbReference>
<dbReference type="PRINTS" id="PR00449">
    <property type="entry name" value="RASTRNSFRMNG"/>
</dbReference>
<evidence type="ECO:0000313" key="6">
    <source>
        <dbReference type="Proteomes" id="UP001146793"/>
    </source>
</evidence>
<dbReference type="GO" id="GO:0003924">
    <property type="term" value="F:GTPase activity"/>
    <property type="evidence" value="ECO:0007669"/>
    <property type="project" value="InterPro"/>
</dbReference>
<dbReference type="PANTHER" id="PTHR47977">
    <property type="entry name" value="RAS-RELATED PROTEIN RAB"/>
    <property type="match status" value="1"/>
</dbReference>
<keyword evidence="4" id="KW-0472">Membrane</keyword>
<evidence type="ECO:0000256" key="1">
    <source>
        <dbReference type="ARBA" id="ARBA00004308"/>
    </source>
</evidence>
<keyword evidence="2" id="KW-0547">Nucleotide-binding</keyword>
<name>A0AAV8A0M3_9EUKA</name>
<dbReference type="AlphaFoldDB" id="A0AAV8A0M3"/>
<dbReference type="PROSITE" id="PS51421">
    <property type="entry name" value="RAS"/>
    <property type="match status" value="1"/>
</dbReference>
<organism evidence="5 6">
    <name type="scientific">Anaeramoeba flamelloides</name>
    <dbReference type="NCBI Taxonomy" id="1746091"/>
    <lineage>
        <taxon>Eukaryota</taxon>
        <taxon>Metamonada</taxon>
        <taxon>Anaeramoebidae</taxon>
        <taxon>Anaeramoeba</taxon>
    </lineage>
</organism>
<dbReference type="GO" id="GO:0012505">
    <property type="term" value="C:endomembrane system"/>
    <property type="evidence" value="ECO:0007669"/>
    <property type="project" value="UniProtKB-SubCell"/>
</dbReference>
<comment type="caution">
    <text evidence="5">The sequence shown here is derived from an EMBL/GenBank/DDBJ whole genome shotgun (WGS) entry which is preliminary data.</text>
</comment>
<dbReference type="InterPro" id="IPR050227">
    <property type="entry name" value="Rab"/>
</dbReference>
<dbReference type="SMART" id="SM00174">
    <property type="entry name" value="RHO"/>
    <property type="match status" value="1"/>
</dbReference>
<keyword evidence="3" id="KW-0342">GTP-binding</keyword>
<reference evidence="5" key="1">
    <citation type="submission" date="2022-08" db="EMBL/GenBank/DDBJ databases">
        <title>Novel sulphate-reducing endosymbionts in the free-living metamonad Anaeramoeba.</title>
        <authorList>
            <person name="Jerlstrom-Hultqvist J."/>
            <person name="Cepicka I."/>
            <person name="Gallot-Lavallee L."/>
            <person name="Salas-Leiva D."/>
            <person name="Curtis B.A."/>
            <person name="Zahonova K."/>
            <person name="Pipaliya S."/>
            <person name="Dacks J."/>
            <person name="Roger A.J."/>
        </authorList>
    </citation>
    <scope>NUCLEOTIDE SEQUENCE</scope>
    <source>
        <strain evidence="5">Busselton2</strain>
    </source>
</reference>
<comment type="subcellular location">
    <subcellularLocation>
        <location evidence="1">Endomembrane system</location>
    </subcellularLocation>
</comment>
<dbReference type="SUPFAM" id="SSF52540">
    <property type="entry name" value="P-loop containing nucleoside triphosphate hydrolases"/>
    <property type="match status" value="1"/>
</dbReference>